<feature type="domain" description="Sigma-54 factor interaction" evidence="10">
    <location>
        <begin position="213"/>
        <end position="421"/>
    </location>
</feature>
<keyword evidence="7" id="KW-0238">DNA-binding</keyword>
<dbReference type="STRING" id="1137284.GCA_001418205_00020"/>
<dbReference type="EMBL" id="CYHG01000001">
    <property type="protein sequence ID" value="CUB02191.1"/>
    <property type="molecule type" value="Genomic_DNA"/>
</dbReference>
<keyword evidence="9" id="KW-0804">Transcription</keyword>
<dbReference type="CDD" id="cd04877">
    <property type="entry name" value="ACT_TyrR"/>
    <property type="match status" value="1"/>
</dbReference>
<dbReference type="RefSeq" id="WP_055461178.1">
    <property type="nucleotide sequence ID" value="NZ_CYHG01000001.1"/>
</dbReference>
<dbReference type="Gene3D" id="1.10.8.60">
    <property type="match status" value="1"/>
</dbReference>
<dbReference type="InterPro" id="IPR045865">
    <property type="entry name" value="ACT-like_dom_sf"/>
</dbReference>
<dbReference type="InterPro" id="IPR058031">
    <property type="entry name" value="AAA_lid_NorR"/>
</dbReference>
<dbReference type="GO" id="GO:0006355">
    <property type="term" value="P:regulation of DNA-templated transcription"/>
    <property type="evidence" value="ECO:0007669"/>
    <property type="project" value="InterPro"/>
</dbReference>
<feature type="domain" description="ACT" evidence="12">
    <location>
        <begin position="2"/>
        <end position="76"/>
    </location>
</feature>
<dbReference type="CDD" id="cd00130">
    <property type="entry name" value="PAS"/>
    <property type="match status" value="1"/>
</dbReference>
<dbReference type="OrthoDB" id="9804019at2"/>
<dbReference type="InterPro" id="IPR027417">
    <property type="entry name" value="P-loop_NTPase"/>
</dbReference>
<evidence type="ECO:0000259" key="12">
    <source>
        <dbReference type="PROSITE" id="PS51671"/>
    </source>
</evidence>
<evidence type="ECO:0000313" key="13">
    <source>
        <dbReference type="EMBL" id="CUB02191.1"/>
    </source>
</evidence>
<reference evidence="14" key="1">
    <citation type="submission" date="2015-08" db="EMBL/GenBank/DDBJ databases">
        <authorList>
            <person name="Varghese N."/>
        </authorList>
    </citation>
    <scope>NUCLEOTIDE SEQUENCE [LARGE SCALE GENOMIC DNA]</scope>
    <source>
        <strain evidence="14">JCM 18476</strain>
    </source>
</reference>
<name>A0A0K6IGM9_9GAMM</name>
<evidence type="ECO:0000259" key="10">
    <source>
        <dbReference type="PROSITE" id="PS50045"/>
    </source>
</evidence>
<dbReference type="SMART" id="SM00091">
    <property type="entry name" value="PAS"/>
    <property type="match status" value="1"/>
</dbReference>
<sequence>MRLEVRCEDRIGMAQEILDILVPYHIDMRRIEVDSRVGCLYIGFDDIAFKDLTQLLADIRRLRGVTDVKTVHYTPSEREQHALHTLLEALPDGVVAVDLKGIVTMATHQAAQDLGVALEALMGQSLSQFITSIVFERLGWATLEGGVTKRVRLKGQLLLLEMRPFYVSNENAQQVCAGGVVHIRSAQRLGRQTSSLRKAPDAEHALQGFFNPSLTKSAAIKRCLAFAKAYVVNDSPMLLTGEFAVGKKRLLEAIFQYWQQQYLEHAAVLEFVAAASLTPELLSCQLQRGGWLAINDVELLSDDCQQYLIDWLKDQPSRLYQMEAPSRVIGLSRLGDAALRQQDHLRDELYFMLSAFQLFVPPLRERKEDLQGLCLEILQEASERFNEPTVGVSKDALAVLKMHYWPGNLKELESCLYQARQVTKNGVIEAQDLPLQSADSMSIELVEGSLDKTVKAYEAEVLRKLYPQYPSTRKLAKFLNVSHSSIANKLKEYGIV</sequence>
<dbReference type="InterPro" id="IPR035965">
    <property type="entry name" value="PAS-like_dom_sf"/>
</dbReference>
<keyword evidence="8" id="KW-0010">Activator</keyword>
<keyword evidence="4" id="KW-0547">Nucleotide-binding</keyword>
<gene>
    <name evidence="13" type="ORF">Ga0061065_10121</name>
</gene>
<keyword evidence="14" id="KW-1185">Reference proteome</keyword>
<dbReference type="Pfam" id="PF25601">
    <property type="entry name" value="AAA_lid_14"/>
    <property type="match status" value="1"/>
</dbReference>
<dbReference type="Gene3D" id="3.30.450.20">
    <property type="entry name" value="PAS domain"/>
    <property type="match status" value="1"/>
</dbReference>
<dbReference type="InterPro" id="IPR009057">
    <property type="entry name" value="Homeodomain-like_sf"/>
</dbReference>
<dbReference type="InterPro" id="IPR030828">
    <property type="entry name" value="HTH_TyrR"/>
</dbReference>
<keyword evidence="5" id="KW-0067">ATP-binding</keyword>
<comment type="subcellular location">
    <subcellularLocation>
        <location evidence="1">Cytoplasm</location>
    </subcellularLocation>
</comment>
<dbReference type="AlphaFoldDB" id="A0A0K6IGM9"/>
<evidence type="ECO:0000256" key="5">
    <source>
        <dbReference type="ARBA" id="ARBA00022840"/>
    </source>
</evidence>
<evidence type="ECO:0000256" key="9">
    <source>
        <dbReference type="ARBA" id="ARBA00023163"/>
    </source>
</evidence>
<evidence type="ECO:0000256" key="4">
    <source>
        <dbReference type="ARBA" id="ARBA00022741"/>
    </source>
</evidence>
<organism evidence="13 14">
    <name type="scientific">Marinomonas fungiae</name>
    <dbReference type="NCBI Taxonomy" id="1137284"/>
    <lineage>
        <taxon>Bacteria</taxon>
        <taxon>Pseudomonadati</taxon>
        <taxon>Pseudomonadota</taxon>
        <taxon>Gammaproteobacteria</taxon>
        <taxon>Oceanospirillales</taxon>
        <taxon>Oceanospirillaceae</taxon>
        <taxon>Marinomonas</taxon>
    </lineage>
</organism>
<dbReference type="SUPFAM" id="SSF55785">
    <property type="entry name" value="PYP-like sensor domain (PAS domain)"/>
    <property type="match status" value="1"/>
</dbReference>
<evidence type="ECO:0000256" key="8">
    <source>
        <dbReference type="ARBA" id="ARBA00023159"/>
    </source>
</evidence>
<dbReference type="InterPro" id="IPR002078">
    <property type="entry name" value="Sigma_54_int"/>
</dbReference>
<dbReference type="Pfam" id="PF00989">
    <property type="entry name" value="PAS"/>
    <property type="match status" value="1"/>
</dbReference>
<evidence type="ECO:0000256" key="2">
    <source>
        <dbReference type="ARBA" id="ARBA00022490"/>
    </source>
</evidence>
<dbReference type="PROSITE" id="PS50045">
    <property type="entry name" value="SIGMA54_INTERACT_4"/>
    <property type="match status" value="1"/>
</dbReference>
<dbReference type="InterPro" id="IPR013767">
    <property type="entry name" value="PAS_fold"/>
</dbReference>
<dbReference type="Proteomes" id="UP000182769">
    <property type="component" value="Unassembled WGS sequence"/>
</dbReference>
<dbReference type="Pfam" id="PF14532">
    <property type="entry name" value="Sigma54_activ_2"/>
    <property type="match status" value="1"/>
</dbReference>
<dbReference type="GO" id="GO:0003677">
    <property type="term" value="F:DNA binding"/>
    <property type="evidence" value="ECO:0007669"/>
    <property type="project" value="UniProtKB-KW"/>
</dbReference>
<evidence type="ECO:0000256" key="1">
    <source>
        <dbReference type="ARBA" id="ARBA00004496"/>
    </source>
</evidence>
<dbReference type="PANTHER" id="PTHR32071:SF3">
    <property type="entry name" value="HTH-TYPE TRANSCRIPTIONAL REGULATORY PROTEIN TYRR"/>
    <property type="match status" value="1"/>
</dbReference>
<dbReference type="Pfam" id="PF18024">
    <property type="entry name" value="HTH_50"/>
    <property type="match status" value="1"/>
</dbReference>
<dbReference type="PANTHER" id="PTHR32071">
    <property type="entry name" value="TRANSCRIPTIONAL REGULATORY PROTEIN"/>
    <property type="match status" value="1"/>
</dbReference>
<dbReference type="PROSITE" id="PS50112">
    <property type="entry name" value="PAS"/>
    <property type="match status" value="1"/>
</dbReference>
<dbReference type="SUPFAM" id="SSF55021">
    <property type="entry name" value="ACT-like"/>
    <property type="match status" value="1"/>
</dbReference>
<dbReference type="NCBIfam" id="TIGR04381">
    <property type="entry name" value="HTH_TypR"/>
    <property type="match status" value="1"/>
</dbReference>
<dbReference type="InterPro" id="IPR000014">
    <property type="entry name" value="PAS"/>
</dbReference>
<keyword evidence="2" id="KW-0963">Cytoplasm</keyword>
<proteinExistence type="predicted"/>
<dbReference type="InterPro" id="IPR002912">
    <property type="entry name" value="ACT_dom"/>
</dbReference>
<keyword evidence="3" id="KW-0678">Repressor</keyword>
<evidence type="ECO:0000259" key="11">
    <source>
        <dbReference type="PROSITE" id="PS50112"/>
    </source>
</evidence>
<feature type="domain" description="PAS" evidence="11">
    <location>
        <begin position="79"/>
        <end position="126"/>
    </location>
</feature>
<dbReference type="SUPFAM" id="SSF52540">
    <property type="entry name" value="P-loop containing nucleoside triphosphate hydrolases"/>
    <property type="match status" value="1"/>
</dbReference>
<dbReference type="Gene3D" id="3.40.50.300">
    <property type="entry name" value="P-loop containing nucleotide triphosphate hydrolases"/>
    <property type="match status" value="1"/>
</dbReference>
<evidence type="ECO:0000256" key="6">
    <source>
        <dbReference type="ARBA" id="ARBA00023015"/>
    </source>
</evidence>
<dbReference type="SUPFAM" id="SSF46689">
    <property type="entry name" value="Homeodomain-like"/>
    <property type="match status" value="1"/>
</dbReference>
<accession>A0A0K6IGM9</accession>
<evidence type="ECO:0000256" key="7">
    <source>
        <dbReference type="ARBA" id="ARBA00023125"/>
    </source>
</evidence>
<evidence type="ECO:0000313" key="14">
    <source>
        <dbReference type="Proteomes" id="UP000182769"/>
    </source>
</evidence>
<protein>
    <submittedName>
        <fullName evidence="13">Transcriptional regulator of aromatic amino acids metabolism</fullName>
    </submittedName>
</protein>
<dbReference type="GO" id="GO:0005524">
    <property type="term" value="F:ATP binding"/>
    <property type="evidence" value="ECO:0007669"/>
    <property type="project" value="UniProtKB-KW"/>
</dbReference>
<dbReference type="Gene3D" id="3.30.70.260">
    <property type="match status" value="1"/>
</dbReference>
<dbReference type="PROSITE" id="PS51671">
    <property type="entry name" value="ACT"/>
    <property type="match status" value="1"/>
</dbReference>
<evidence type="ECO:0000256" key="3">
    <source>
        <dbReference type="ARBA" id="ARBA00022491"/>
    </source>
</evidence>
<keyword evidence="6" id="KW-0805">Transcription regulation</keyword>
<dbReference type="Gene3D" id="1.10.10.60">
    <property type="entry name" value="Homeodomain-like"/>
    <property type="match status" value="1"/>
</dbReference>